<dbReference type="SUPFAM" id="SSF53850">
    <property type="entry name" value="Periplasmic binding protein-like II"/>
    <property type="match status" value="1"/>
</dbReference>
<organism evidence="2">
    <name type="scientific">Paraconexibacter sp. AEG42_29</name>
    <dbReference type="NCBI Taxonomy" id="2997339"/>
    <lineage>
        <taxon>Bacteria</taxon>
        <taxon>Bacillati</taxon>
        <taxon>Actinomycetota</taxon>
        <taxon>Thermoleophilia</taxon>
        <taxon>Solirubrobacterales</taxon>
        <taxon>Paraconexibacteraceae</taxon>
        <taxon>Paraconexibacter</taxon>
    </lineage>
</organism>
<dbReference type="InterPro" id="IPR027020">
    <property type="entry name" value="YnjB"/>
</dbReference>
<evidence type="ECO:0000256" key="1">
    <source>
        <dbReference type="SAM" id="SignalP"/>
    </source>
</evidence>
<keyword evidence="1" id="KW-0732">Signal</keyword>
<dbReference type="PANTHER" id="PTHR42779:SF1">
    <property type="entry name" value="PROTEIN YNJB"/>
    <property type="match status" value="1"/>
</dbReference>
<dbReference type="InterPro" id="IPR006059">
    <property type="entry name" value="SBP"/>
</dbReference>
<gene>
    <name evidence="2" type="primary">ynjB</name>
    <name evidence="2" type="ORF">DSM112329_03818</name>
</gene>
<dbReference type="AlphaFoldDB" id="A0AAU7AYY5"/>
<reference evidence="2" key="1">
    <citation type="submission" date="2022-12" db="EMBL/GenBank/DDBJ databases">
        <title>Paraconexibacter alkalitolerans sp. nov. and Baekduia alba sp. nov., isolated from soil and emended description of the genera Paraconexibacter (Chun et al., 2020) and Baekduia (An et al., 2020).</title>
        <authorList>
            <person name="Vieira S."/>
            <person name="Huber K.J."/>
            <person name="Geppert A."/>
            <person name="Wolf J."/>
            <person name="Neumann-Schaal M."/>
            <person name="Muesken M."/>
            <person name="Overmann J."/>
        </authorList>
    </citation>
    <scope>NUCLEOTIDE SEQUENCE</scope>
    <source>
        <strain evidence="2">AEG42_29</strain>
    </source>
</reference>
<feature type="signal peptide" evidence="1">
    <location>
        <begin position="1"/>
        <end position="17"/>
    </location>
</feature>
<accession>A0AAU7AYY5</accession>
<proteinExistence type="predicted"/>
<feature type="chain" id="PRO_5043929966" evidence="1">
    <location>
        <begin position="18"/>
        <end position="393"/>
    </location>
</feature>
<dbReference type="Pfam" id="PF13416">
    <property type="entry name" value="SBP_bac_8"/>
    <property type="match status" value="1"/>
</dbReference>
<dbReference type="PANTHER" id="PTHR42779">
    <property type="entry name" value="PROTEIN YNJB"/>
    <property type="match status" value="1"/>
</dbReference>
<protein>
    <submittedName>
        <fullName evidence="2">Protein YnjB</fullName>
    </submittedName>
</protein>
<evidence type="ECO:0000313" key="2">
    <source>
        <dbReference type="EMBL" id="XAY06940.1"/>
    </source>
</evidence>
<dbReference type="PIRSF" id="PIRSF029172">
    <property type="entry name" value="UCP029172_ABC_sbc_YnjB"/>
    <property type="match status" value="1"/>
</dbReference>
<dbReference type="Gene3D" id="3.40.190.10">
    <property type="entry name" value="Periplasmic binding protein-like II"/>
    <property type="match status" value="2"/>
</dbReference>
<dbReference type="NCBIfam" id="NF008633">
    <property type="entry name" value="PRK11622.1"/>
    <property type="match status" value="1"/>
</dbReference>
<dbReference type="KEGG" id="parq:DSM112329_03818"/>
<dbReference type="EMBL" id="CP114014">
    <property type="protein sequence ID" value="XAY06940.1"/>
    <property type="molecule type" value="Genomic_DNA"/>
</dbReference>
<name>A0AAU7AYY5_9ACTN</name>
<sequence length="393" mass="41623">MAVIAAAWMLVVLGACGTDDDSGAARGGAGATIANTASGFAAIERAAQGQTVRWWMYGGDDRLNAYVDDVVTPAAARAGITLRRVPVTDTADAVQRVVAERRAGKRSGGGVDLVWINGENFAAGKRAGLWLKDWATTLPNRRFVDPADPTITTDFQTPVDGQESPWSRAAFVFAADGARVPAPPQSFDALLAYAKANPGRVTYPAPPDFTGSAFVRQVVAAKGQDGAFAYLKALKPFLYRQGRTYPKSEDELAQLLGNGKVDFAMSYDAAFVRSQVRKGTFPKTVRPFLIEGSSLQNVSFVTIPANASSPAGAQVLANLLLDPALQAKKADPAVLGIPTVLDAAKVPPASRRPLTASTSGPYVLRDLGRPLSEVAADEVAPLEARWKREVLRG</sequence>